<proteinExistence type="predicted"/>
<protein>
    <submittedName>
        <fullName evidence="1">Uncharacterized protein</fullName>
    </submittedName>
</protein>
<evidence type="ECO:0000313" key="2">
    <source>
        <dbReference type="Proteomes" id="UP000538566"/>
    </source>
</evidence>
<comment type="caution">
    <text evidence="1">The sequence shown here is derived from an EMBL/GenBank/DDBJ whole genome shotgun (WGS) entry which is preliminary data.</text>
</comment>
<name>A0A7W7ACU4_9SPHN</name>
<reference evidence="1 2" key="1">
    <citation type="submission" date="2020-08" db="EMBL/GenBank/DDBJ databases">
        <title>Genomic Encyclopedia of Type Strains, Phase IV (KMG-IV): sequencing the most valuable type-strain genomes for metagenomic binning, comparative biology and taxonomic classification.</title>
        <authorList>
            <person name="Goeker M."/>
        </authorList>
    </citation>
    <scope>NUCLEOTIDE SEQUENCE [LARGE SCALE GENOMIC DNA]</scope>
    <source>
        <strain evidence="1 2">DSM 17507</strain>
    </source>
</reference>
<keyword evidence="2" id="KW-1185">Reference proteome</keyword>
<dbReference type="EMBL" id="JACHOA010000003">
    <property type="protein sequence ID" value="MBB4613890.1"/>
    <property type="molecule type" value="Genomic_DNA"/>
</dbReference>
<dbReference type="Proteomes" id="UP000538566">
    <property type="component" value="Unassembled WGS sequence"/>
</dbReference>
<dbReference type="AlphaFoldDB" id="A0A7W7ACU4"/>
<gene>
    <name evidence="1" type="ORF">GGR37_002165</name>
</gene>
<dbReference type="RefSeq" id="WP_183661157.1">
    <property type="nucleotide sequence ID" value="NZ_JACHOA010000003.1"/>
</dbReference>
<accession>A0A7W7ACU4</accession>
<organism evidence="1 2">
    <name type="scientific">Novosphingobium taihuense</name>
    <dbReference type="NCBI Taxonomy" id="260085"/>
    <lineage>
        <taxon>Bacteria</taxon>
        <taxon>Pseudomonadati</taxon>
        <taxon>Pseudomonadota</taxon>
        <taxon>Alphaproteobacteria</taxon>
        <taxon>Sphingomonadales</taxon>
        <taxon>Sphingomonadaceae</taxon>
        <taxon>Novosphingobium</taxon>
    </lineage>
</organism>
<evidence type="ECO:0000313" key="1">
    <source>
        <dbReference type="EMBL" id="MBB4613890.1"/>
    </source>
</evidence>
<sequence>MENPAIGTTVWLTFAGLESRAAVVEQSGGFRVMLRLIEPLHPAVLEALVGGRLRTWH</sequence>